<name>A0A0K2U8A0_LEPSM</name>
<reference evidence="1" key="1">
    <citation type="submission" date="2014-05" db="EMBL/GenBank/DDBJ databases">
        <authorList>
            <person name="Chronopoulou M."/>
        </authorList>
    </citation>
    <scope>NUCLEOTIDE SEQUENCE</scope>
    <source>
        <tissue evidence="1">Whole organism</tissue>
    </source>
</reference>
<organism evidence="1">
    <name type="scientific">Lepeophtheirus salmonis</name>
    <name type="common">Salmon louse</name>
    <name type="synonym">Caligus salmonis</name>
    <dbReference type="NCBI Taxonomy" id="72036"/>
    <lineage>
        <taxon>Eukaryota</taxon>
        <taxon>Metazoa</taxon>
        <taxon>Ecdysozoa</taxon>
        <taxon>Arthropoda</taxon>
        <taxon>Crustacea</taxon>
        <taxon>Multicrustacea</taxon>
        <taxon>Hexanauplia</taxon>
        <taxon>Copepoda</taxon>
        <taxon>Siphonostomatoida</taxon>
        <taxon>Caligidae</taxon>
        <taxon>Lepeophtheirus</taxon>
    </lineage>
</organism>
<accession>A0A0K2U8A0</accession>
<proteinExistence type="predicted"/>
<protein>
    <submittedName>
        <fullName evidence="1">Uncharacterized protein</fullName>
    </submittedName>
</protein>
<evidence type="ECO:0000313" key="1">
    <source>
        <dbReference type="EMBL" id="CDW34443.1"/>
    </source>
</evidence>
<sequence length="44" mass="5265">MFKVEQHSKTQIHERNLKLYTSHIINSNYEHSNFTEDISNMLVS</sequence>
<dbReference type="AlphaFoldDB" id="A0A0K2U8A0"/>
<dbReference type="EMBL" id="HACA01017082">
    <property type="protein sequence ID" value="CDW34443.1"/>
    <property type="molecule type" value="Transcribed_RNA"/>
</dbReference>